<name>V5UT04_9CAUD</name>
<dbReference type="Proteomes" id="UP000018808">
    <property type="component" value="Segment"/>
</dbReference>
<dbReference type="EMBL" id="KF156338">
    <property type="protein sequence ID" value="AHB80465.1"/>
    <property type="molecule type" value="Genomic_DNA"/>
</dbReference>
<dbReference type="KEGG" id="vg:18504627"/>
<evidence type="ECO:0000313" key="1">
    <source>
        <dbReference type="EMBL" id="AHB80465.1"/>
    </source>
</evidence>
<protein>
    <submittedName>
        <fullName evidence="1">Uncharacterized protein</fullName>
    </submittedName>
</protein>
<organism evidence="1 2">
    <name type="scientific">Synechococcus phage ACG-2014h</name>
    <dbReference type="NCBI Taxonomy" id="1340810"/>
    <lineage>
        <taxon>Viruses</taxon>
        <taxon>Duplodnaviria</taxon>
        <taxon>Heunggongvirae</taxon>
        <taxon>Uroviricota</taxon>
        <taxon>Caudoviricetes</taxon>
        <taxon>Pantevenvirales</taxon>
        <taxon>Kyanoviridae</taxon>
        <taxon>Sedonavirus</taxon>
        <taxon>Sedonavirus tusconh</taxon>
    </lineage>
</organism>
<dbReference type="GeneID" id="18504627"/>
<sequence length="75" mass="8504">MTPSFYLVADGNAFAIEEDGYMFGAPVAEDGSIEWEDAYDFNPNDEDVEYVAHMCHLLQQSQALTVEHQNEVFIK</sequence>
<accession>V5UT04</accession>
<keyword evidence="2" id="KW-1185">Reference proteome</keyword>
<dbReference type="RefSeq" id="YP_009008185.1">
    <property type="nucleotide sequence ID" value="NC_023587.1"/>
</dbReference>
<reference evidence="1 2" key="1">
    <citation type="journal article" date="2014" name="Nature">
        <title>Viral tagging reveals discrete populations in Synechococcus viral genome sequence space.</title>
        <authorList>
            <person name="Deng L."/>
            <person name="Ignacio Espinoza J.C."/>
            <person name="Gregory A.C."/>
            <person name="Poulos B.T."/>
            <person name="Weitz J.S."/>
            <person name="Hugenholtz P."/>
            <person name="Sullivan M.B."/>
        </authorList>
    </citation>
    <scope>NUCLEOTIDE SEQUENCE [LARGE SCALE GENOMIC DNA]</scope>
</reference>
<gene>
    <name evidence="1" type="ORF">S-MbCM7_051</name>
</gene>
<proteinExistence type="predicted"/>
<evidence type="ECO:0000313" key="2">
    <source>
        <dbReference type="Proteomes" id="UP000018808"/>
    </source>
</evidence>
<dbReference type="OrthoDB" id="27022at10239"/>